<dbReference type="GeneID" id="80401253"/>
<accession>A0A8S5KYE0</accession>
<evidence type="ECO:0000256" key="2">
    <source>
        <dbReference type="SAM" id="Phobius"/>
    </source>
</evidence>
<keyword evidence="2" id="KW-0812">Transmembrane</keyword>
<keyword evidence="4" id="KW-1185">Reference proteome</keyword>
<keyword evidence="2" id="KW-1133">Transmembrane helix</keyword>
<feature type="compositionally biased region" description="Polar residues" evidence="1">
    <location>
        <begin position="1"/>
        <end position="10"/>
    </location>
</feature>
<reference evidence="3" key="1">
    <citation type="submission" date="2020-09" db="EMBL/GenBank/DDBJ databases">
        <title>Leviviricetes taxonomy.</title>
        <authorList>
            <person name="Stockdale S.R."/>
            <person name="Callanan J."/>
            <person name="Adriaenssens E.M."/>
            <person name="Kuhn J.H."/>
            <person name="Rumnieks J."/>
            <person name="Shkoporov A."/>
            <person name="Draper L.A."/>
            <person name="Ross P."/>
            <person name="Hill C."/>
        </authorList>
    </citation>
    <scope>NUCLEOTIDE SEQUENCE</scope>
</reference>
<evidence type="ECO:0000313" key="4">
    <source>
        <dbReference type="Proteomes" id="UP000676163"/>
    </source>
</evidence>
<evidence type="ECO:0000313" key="3">
    <source>
        <dbReference type="EMBL" id="DAD50320.1"/>
    </source>
</evidence>
<dbReference type="KEGG" id="vg:80401253"/>
<proteinExistence type="predicted"/>
<sequence length="72" mass="7923">MAESDSSSLSAGDDPIDTDRRRRDRRLAGRREVDSLPRTTLTKLWVLIVVGIINLISLGGDAIIYLTINVGK</sequence>
<feature type="compositionally biased region" description="Basic and acidic residues" evidence="1">
    <location>
        <begin position="17"/>
        <end position="29"/>
    </location>
</feature>
<feature type="transmembrane region" description="Helical" evidence="2">
    <location>
        <begin position="44"/>
        <end position="68"/>
    </location>
</feature>
<organism evidence="3 4">
    <name type="scientific">ssRNA phage Zoerhiza.4_2</name>
    <dbReference type="NCBI Taxonomy" id="2786836"/>
    <lineage>
        <taxon>Viruses</taxon>
        <taxon>Riboviria</taxon>
        <taxon>Orthornavirae</taxon>
        <taxon>Lenarviricota</taxon>
        <taxon>Leviviricetes</taxon>
        <taxon>Timlovirales</taxon>
        <taxon>Steitzviridae</taxon>
        <taxon>Hodnevirus</taxon>
        <taxon>Hodnevirus choradaptatum</taxon>
        <taxon>Gredihovirus choradaptatum</taxon>
    </lineage>
</organism>
<dbReference type="RefSeq" id="YP_010771559.1">
    <property type="nucleotide sequence ID" value="NC_074593.1"/>
</dbReference>
<dbReference type="Proteomes" id="UP000676163">
    <property type="component" value="Segment"/>
</dbReference>
<gene>
    <name evidence="3" type="primary">Zoerhiza.4_2_3</name>
</gene>
<feature type="region of interest" description="Disordered" evidence="1">
    <location>
        <begin position="1"/>
        <end position="29"/>
    </location>
</feature>
<keyword evidence="2" id="KW-0472">Membrane</keyword>
<name>A0A8S5KYE0_9VIRU</name>
<dbReference type="EMBL" id="BK013493">
    <property type="protein sequence ID" value="DAD50320.1"/>
    <property type="molecule type" value="Genomic_RNA"/>
</dbReference>
<evidence type="ECO:0000256" key="1">
    <source>
        <dbReference type="SAM" id="MobiDB-lite"/>
    </source>
</evidence>
<protein>
    <submittedName>
        <fullName evidence="3">Uncharacterized protein</fullName>
    </submittedName>
</protein>